<dbReference type="Gene3D" id="3.30.70.270">
    <property type="match status" value="1"/>
</dbReference>
<comment type="caution">
    <text evidence="12">The sequence shown here is derived from an EMBL/GenBank/DDBJ whole genome shotgun (WGS) entry which is preliminary data.</text>
</comment>
<dbReference type="Pfam" id="PF24626">
    <property type="entry name" value="SH3_Tf2-1"/>
    <property type="match status" value="1"/>
</dbReference>
<gene>
    <name evidence="12" type="ORF">Tci_042566</name>
</gene>
<keyword evidence="6" id="KW-0378">Hydrolase</keyword>
<evidence type="ECO:0000313" key="12">
    <source>
        <dbReference type="EMBL" id="GEU70588.1"/>
    </source>
</evidence>
<accession>A0A6L2M9K2</accession>
<evidence type="ECO:0000256" key="5">
    <source>
        <dbReference type="ARBA" id="ARBA00022759"/>
    </source>
</evidence>
<dbReference type="GO" id="GO:0004519">
    <property type="term" value="F:endonuclease activity"/>
    <property type="evidence" value="ECO:0007669"/>
    <property type="project" value="UniProtKB-KW"/>
</dbReference>
<evidence type="ECO:0000259" key="11">
    <source>
        <dbReference type="Pfam" id="PF24626"/>
    </source>
</evidence>
<dbReference type="FunFam" id="3.10.10.10:FF:000007">
    <property type="entry name" value="Retrovirus-related Pol polyprotein from transposon 17.6-like Protein"/>
    <property type="match status" value="1"/>
</dbReference>
<evidence type="ECO:0000256" key="4">
    <source>
        <dbReference type="ARBA" id="ARBA00022722"/>
    </source>
</evidence>
<dbReference type="PANTHER" id="PTHR24559">
    <property type="entry name" value="TRANSPOSON TY3-I GAG-POL POLYPROTEIN"/>
    <property type="match status" value="1"/>
</dbReference>
<dbReference type="EMBL" id="BKCJ010006141">
    <property type="protein sequence ID" value="GEU70588.1"/>
    <property type="molecule type" value="Genomic_DNA"/>
</dbReference>
<evidence type="ECO:0000256" key="2">
    <source>
        <dbReference type="ARBA" id="ARBA00022679"/>
    </source>
</evidence>
<keyword evidence="3" id="KW-0548">Nucleotidyltransferase</keyword>
<dbReference type="Pfam" id="PF08284">
    <property type="entry name" value="RVP_2"/>
    <property type="match status" value="1"/>
</dbReference>
<keyword evidence="2" id="KW-0808">Transferase</keyword>
<dbReference type="PANTHER" id="PTHR24559:SF427">
    <property type="entry name" value="RNA-DIRECTED DNA POLYMERASE"/>
    <property type="match status" value="1"/>
</dbReference>
<keyword evidence="4" id="KW-0540">Nuclease</keyword>
<dbReference type="InterPro" id="IPR043502">
    <property type="entry name" value="DNA/RNA_pol_sf"/>
</dbReference>
<dbReference type="InterPro" id="IPR056924">
    <property type="entry name" value="SH3_Tf2-1"/>
</dbReference>
<dbReference type="GO" id="GO:0008233">
    <property type="term" value="F:peptidase activity"/>
    <property type="evidence" value="ECO:0007669"/>
    <property type="project" value="UniProtKB-KW"/>
</dbReference>
<feature type="domain" description="Integrase zinc-binding" evidence="10">
    <location>
        <begin position="977"/>
        <end position="1022"/>
    </location>
</feature>
<keyword evidence="1" id="KW-0645">Protease</keyword>
<feature type="domain" description="Tf2-1-like SH3-like" evidence="11">
    <location>
        <begin position="1102"/>
        <end position="1149"/>
    </location>
</feature>
<protein>
    <submittedName>
        <fullName evidence="12">Putative reverse transcriptase domain-containing protein</fullName>
    </submittedName>
</protein>
<evidence type="ECO:0000256" key="6">
    <source>
        <dbReference type="ARBA" id="ARBA00022801"/>
    </source>
</evidence>
<feature type="domain" description="Reverse transcriptase" evidence="9">
    <location>
        <begin position="803"/>
        <end position="924"/>
    </location>
</feature>
<dbReference type="Pfam" id="PF00078">
    <property type="entry name" value="RVT_1"/>
    <property type="match status" value="1"/>
</dbReference>
<dbReference type="InterPro" id="IPR041588">
    <property type="entry name" value="Integrase_H2C2"/>
</dbReference>
<dbReference type="Gene3D" id="2.40.70.10">
    <property type="entry name" value="Acid Proteases"/>
    <property type="match status" value="1"/>
</dbReference>
<organism evidence="12">
    <name type="scientific">Tanacetum cinerariifolium</name>
    <name type="common">Dalmatian daisy</name>
    <name type="synonym">Chrysanthemum cinerariifolium</name>
    <dbReference type="NCBI Taxonomy" id="118510"/>
    <lineage>
        <taxon>Eukaryota</taxon>
        <taxon>Viridiplantae</taxon>
        <taxon>Streptophyta</taxon>
        <taxon>Embryophyta</taxon>
        <taxon>Tracheophyta</taxon>
        <taxon>Spermatophyta</taxon>
        <taxon>Magnoliopsida</taxon>
        <taxon>eudicotyledons</taxon>
        <taxon>Gunneridae</taxon>
        <taxon>Pentapetalae</taxon>
        <taxon>asterids</taxon>
        <taxon>campanulids</taxon>
        <taxon>Asterales</taxon>
        <taxon>Asteraceae</taxon>
        <taxon>Asteroideae</taxon>
        <taxon>Anthemideae</taxon>
        <taxon>Anthemidinae</taxon>
        <taxon>Tanacetum</taxon>
    </lineage>
</organism>
<dbReference type="InterPro" id="IPR043128">
    <property type="entry name" value="Rev_trsase/Diguanyl_cyclase"/>
</dbReference>
<feature type="compositionally biased region" description="Low complexity" evidence="8">
    <location>
        <begin position="421"/>
        <end position="440"/>
    </location>
</feature>
<dbReference type="CDD" id="cd01647">
    <property type="entry name" value="RT_LTR"/>
    <property type="match status" value="1"/>
</dbReference>
<dbReference type="Gene3D" id="3.10.10.10">
    <property type="entry name" value="HIV Type 1 Reverse Transcriptase, subunit A, domain 1"/>
    <property type="match status" value="1"/>
</dbReference>
<evidence type="ECO:0000256" key="8">
    <source>
        <dbReference type="SAM" id="MobiDB-lite"/>
    </source>
</evidence>
<sequence>MAISIISISSDSSEESVGMSVARVILFGMIPTTIPSTTPITDLPVIHDDIPLIPTDTPTTSPIVTTMPPITSTIPHTSQFVCNDSSNSDTLDTPPSHDPYKVTVARWRSRVAARLSPPPSPIRQILPAPPGLPCRPAILVLPRQPILVDRPYRTQPNGILHQRLHKILIQTRHLILLRYIPHQFMPYQILFVIHRLLLLQAISQEIIKDFGFVTDVEDSYEPYIKPDVDFDIQVDINACIAFADDLRARGTDVRDVVETAAKEEVDSSTRGMVEVEVDPRFRQVIDDDDDACESIKEDVHDHVTAEGAIEVTHETLGDLVQRFHGHTMEIIAHRIQRISTLERDNMRLRGMLDVERQRVDRLQRSITMPIATRTRMTQDAINELIAKRVEEAQKAYDAAKNPGTETEIENKQQYDNDDANGDNGNDNGNGNGNPNVNNGGVYPLHESKMETMFHINNCPPRYQVKYASCTLLDSALTWWNAYKRTIGVDSAYAMTWKALMKLMTEMVPKEGDQIVKYIRGLSDNIQGNVIAAEPTRIQDAIRIANNLMDQKLKGYAIKNAENKRRNNVERRGYVGPLSYCSKGRLHHEGPCTMKCGNYKKVGHMTRDYRITVAATSQRASVGNQTRNACYECERQGHYGNEYPKLRKQNRRNKTGNNKAKARAYAVGGGGANPDSNVVTGTFLLNNRYASMLFDLGADRSFVSTIFIALLDVIPSTLDTSYVIELADGRIFKTNVILRGCTLGLLYHPFDIYLMRAELGSFNIIIGMYWLAKYHAVIVCDEKIVLIPYGDEVLVIEGVGCNGGRSRVYFKIDLRSSCHQLRVREENIPKTAFRTHYGHYEFQVMPFGLTNASALFMDLMNRVCKLYLDKFVIVFIDDILIYSKSKKEHEGHLKLVLRLLKEEKLFAKFSKCEFWLSVVKFLAYVIDSECIYVDPAKIESIKDWASPKTPTEIHQFLEPRVDETLCLDNKSWISCYGDLRASIMHESHKSKYSIHPGSDKMYQDLKRLYWWPNMKAEISIYVNENRSRHDLVIVDRLTKSARFLPMKEDNSMEKLTRRHKCRSPICWAEVGDSQLTGPKIIHETTKKIVQIKRYIQATRDRQKSYADLNPRYIRPFKIIAKVGTVAYRLELSEQLSRVHSTFHVSNMKKCLSDETLAIPLDKIQIDDKLHFIKEPVEIMDREVKRLKQICIPIVKVRWNSRREFADELALLDPFPPGNEDENFDLEADLREIVYLLYRDPSTDSSPATDIDVMDPILKRFTDKPALVYSFPPEDDDDDLFDFKSDNEEWKKFLYGDLFDNTDSENEKDKDLKIECLIDDIDDDLFPLLPISDSTLPEESSEIATFLSSPFKNEDNVFNPRILILGGTQIFHDESKDKNLNVNFSTEALLILMENNFLSHYSDRSSNRELLFFLESTVIEILLSFSSENKDKVFNPGILISKGVHSFTLGLCHRTYETFKIINVHPNILNESPMKIFPFFCFCPKDKGIQGESS</sequence>
<dbReference type="InterPro" id="IPR021109">
    <property type="entry name" value="Peptidase_aspartic_dom_sf"/>
</dbReference>
<dbReference type="InterPro" id="IPR000477">
    <property type="entry name" value="RT_dom"/>
</dbReference>
<dbReference type="GO" id="GO:0006508">
    <property type="term" value="P:proteolysis"/>
    <property type="evidence" value="ECO:0007669"/>
    <property type="project" value="UniProtKB-KW"/>
</dbReference>
<evidence type="ECO:0000256" key="3">
    <source>
        <dbReference type="ARBA" id="ARBA00022695"/>
    </source>
</evidence>
<reference evidence="12" key="1">
    <citation type="journal article" date="2019" name="Sci. Rep.">
        <title>Draft genome of Tanacetum cinerariifolium, the natural source of mosquito coil.</title>
        <authorList>
            <person name="Yamashiro T."/>
            <person name="Shiraishi A."/>
            <person name="Satake H."/>
            <person name="Nakayama K."/>
        </authorList>
    </citation>
    <scope>NUCLEOTIDE SEQUENCE</scope>
</reference>
<evidence type="ECO:0000256" key="7">
    <source>
        <dbReference type="ARBA" id="ARBA00022918"/>
    </source>
</evidence>
<evidence type="ECO:0000259" key="10">
    <source>
        <dbReference type="Pfam" id="PF17921"/>
    </source>
</evidence>
<dbReference type="CDD" id="cd00303">
    <property type="entry name" value="retropepsin_like"/>
    <property type="match status" value="1"/>
</dbReference>
<proteinExistence type="predicted"/>
<dbReference type="InterPro" id="IPR053134">
    <property type="entry name" value="RNA-dir_DNA_polymerase"/>
</dbReference>
<evidence type="ECO:0000259" key="9">
    <source>
        <dbReference type="Pfam" id="PF00078"/>
    </source>
</evidence>
<keyword evidence="5" id="KW-0255">Endonuclease</keyword>
<name>A0A6L2M9K2_TANCI</name>
<keyword evidence="7 12" id="KW-0695">RNA-directed DNA polymerase</keyword>
<feature type="region of interest" description="Disordered" evidence="8">
    <location>
        <begin position="396"/>
        <end position="441"/>
    </location>
</feature>
<evidence type="ECO:0000256" key="1">
    <source>
        <dbReference type="ARBA" id="ARBA00022670"/>
    </source>
</evidence>
<dbReference type="SUPFAM" id="SSF56672">
    <property type="entry name" value="DNA/RNA polymerases"/>
    <property type="match status" value="1"/>
</dbReference>
<dbReference type="Gene3D" id="1.10.340.70">
    <property type="match status" value="1"/>
</dbReference>
<dbReference type="GO" id="GO:0003964">
    <property type="term" value="F:RNA-directed DNA polymerase activity"/>
    <property type="evidence" value="ECO:0007669"/>
    <property type="project" value="UniProtKB-KW"/>
</dbReference>
<dbReference type="Pfam" id="PF17921">
    <property type="entry name" value="Integrase_H2C2"/>
    <property type="match status" value="1"/>
</dbReference>